<dbReference type="Proteomes" id="UP001241377">
    <property type="component" value="Unassembled WGS sequence"/>
</dbReference>
<reference evidence="1" key="1">
    <citation type="submission" date="2023-04" db="EMBL/GenBank/DDBJ databases">
        <title>Draft Genome sequencing of Naganishia species isolated from polar environments using Oxford Nanopore Technology.</title>
        <authorList>
            <person name="Leo P."/>
            <person name="Venkateswaran K."/>
        </authorList>
    </citation>
    <scope>NUCLEOTIDE SEQUENCE</scope>
    <source>
        <strain evidence="1">MNA-CCFEE 5261</strain>
    </source>
</reference>
<keyword evidence="2" id="KW-1185">Reference proteome</keyword>
<name>A0ACC2VUZ6_9TREE</name>
<organism evidence="1 2">
    <name type="scientific">Naganishia cerealis</name>
    <dbReference type="NCBI Taxonomy" id="610337"/>
    <lineage>
        <taxon>Eukaryota</taxon>
        <taxon>Fungi</taxon>
        <taxon>Dikarya</taxon>
        <taxon>Basidiomycota</taxon>
        <taxon>Agaricomycotina</taxon>
        <taxon>Tremellomycetes</taxon>
        <taxon>Filobasidiales</taxon>
        <taxon>Filobasidiaceae</taxon>
        <taxon>Naganishia</taxon>
    </lineage>
</organism>
<proteinExistence type="predicted"/>
<dbReference type="EMBL" id="JASBWR010000051">
    <property type="protein sequence ID" value="KAJ9102660.1"/>
    <property type="molecule type" value="Genomic_DNA"/>
</dbReference>
<evidence type="ECO:0000313" key="1">
    <source>
        <dbReference type="EMBL" id="KAJ9102660.1"/>
    </source>
</evidence>
<sequence>MRLNVTSVKEVYGLESENKDRNKPKDKDKDEDEDENKGCVFDLSPNGTEIDVHYSDTGKIQDRQFFVLSIGTTIEGKCRIKTIKAGDGHLEVRGGASCNLDREVTSTRSWEQNTWKSNWKADEEWFKAMNQEATRR</sequence>
<gene>
    <name evidence="1" type="ORF">QFC19_004769</name>
</gene>
<protein>
    <submittedName>
        <fullName evidence="1">Uncharacterized protein</fullName>
    </submittedName>
</protein>
<evidence type="ECO:0000313" key="2">
    <source>
        <dbReference type="Proteomes" id="UP001241377"/>
    </source>
</evidence>
<accession>A0ACC2VUZ6</accession>
<comment type="caution">
    <text evidence="1">The sequence shown here is derived from an EMBL/GenBank/DDBJ whole genome shotgun (WGS) entry which is preliminary data.</text>
</comment>